<gene>
    <name evidence="1" type="ordered locus">GM21_4080</name>
</gene>
<organism evidence="1">
    <name type="scientific">Geobacter sp. (strain M21)</name>
    <dbReference type="NCBI Taxonomy" id="443144"/>
    <lineage>
        <taxon>Bacteria</taxon>
        <taxon>Pseudomonadati</taxon>
        <taxon>Thermodesulfobacteriota</taxon>
        <taxon>Desulfuromonadia</taxon>
        <taxon>Geobacterales</taxon>
        <taxon>Geobacteraceae</taxon>
        <taxon>Geobacter</taxon>
    </lineage>
</organism>
<name>C6E9J5_GEOSM</name>
<reference evidence="1" key="1">
    <citation type="submission" date="2009-07" db="EMBL/GenBank/DDBJ databases">
        <title>Complete sequence of Geobacter sp. M21.</title>
        <authorList>
            <consortium name="US DOE Joint Genome Institute"/>
            <person name="Lucas S."/>
            <person name="Copeland A."/>
            <person name="Lapidus A."/>
            <person name="Glavina del Rio T."/>
            <person name="Dalin E."/>
            <person name="Tice H."/>
            <person name="Bruce D."/>
            <person name="Goodwin L."/>
            <person name="Pitluck S."/>
            <person name="Saunders E."/>
            <person name="Brettin T."/>
            <person name="Detter J.C."/>
            <person name="Han C."/>
            <person name="Larimer F."/>
            <person name="Land M."/>
            <person name="Hauser L."/>
            <person name="Kyrpides N."/>
            <person name="Ovchinnikova G."/>
            <person name="Lovley D."/>
        </authorList>
    </citation>
    <scope>NUCLEOTIDE SEQUENCE [LARGE SCALE GENOMIC DNA]</scope>
    <source>
        <strain evidence="1">M21</strain>
    </source>
</reference>
<protein>
    <submittedName>
        <fullName evidence="1">Uncharacterized protein</fullName>
    </submittedName>
</protein>
<accession>C6E9J5</accession>
<dbReference type="OrthoDB" id="5402245at2"/>
<sequence length="203" mass="22803">MPTTKLSHPELISKSAAMTGTYNTEIFNRMLSLIPTPQFYSDLHERYATNFAGYLKGDPEKIKACEEDRQLIDQNLSLLLGLAKVITAKDPSLQEVFGLNHSAERTAASATVLERPKNFRVSFDPKGHPEVSVTRMTSAKGYEVWACDADPSLEENWRLVVWSTKCQKIPISGLDRTKLNWLRIRGKRGDTVGPWSNPITLNP</sequence>
<dbReference type="HOGENOM" id="CLU_114478_0_0_7"/>
<dbReference type="AlphaFoldDB" id="C6E9J5"/>
<dbReference type="KEGG" id="gem:GM21_4080"/>
<dbReference type="STRING" id="443144.GM21_4080"/>
<evidence type="ECO:0000313" key="1">
    <source>
        <dbReference type="EMBL" id="ACT20095.1"/>
    </source>
</evidence>
<proteinExistence type="predicted"/>
<dbReference type="EMBL" id="CP001661">
    <property type="protein sequence ID" value="ACT20095.1"/>
    <property type="molecule type" value="Genomic_DNA"/>
</dbReference>